<dbReference type="Proteomes" id="UP000287872">
    <property type="component" value="Unassembled WGS sequence"/>
</dbReference>
<evidence type="ECO:0000259" key="1">
    <source>
        <dbReference type="Pfam" id="PF20013"/>
    </source>
</evidence>
<dbReference type="Pfam" id="PF20014">
    <property type="entry name" value="GAP1-M"/>
    <property type="match status" value="1"/>
</dbReference>
<organism evidence="3 4">
    <name type="scientific">Clostridium tagluense</name>
    <dbReference type="NCBI Taxonomy" id="360422"/>
    <lineage>
        <taxon>Bacteria</taxon>
        <taxon>Bacillati</taxon>
        <taxon>Bacillota</taxon>
        <taxon>Clostridia</taxon>
        <taxon>Eubacteriales</taxon>
        <taxon>Clostridiaceae</taxon>
        <taxon>Clostridium</taxon>
    </lineage>
</organism>
<evidence type="ECO:0000313" key="4">
    <source>
        <dbReference type="Proteomes" id="UP000287872"/>
    </source>
</evidence>
<accession>A0A401UL85</accession>
<keyword evidence="4" id="KW-1185">Reference proteome</keyword>
<comment type="caution">
    <text evidence="3">The sequence shown here is derived from an EMBL/GenBank/DDBJ whole genome shotgun (WGS) entry which is preliminary data.</text>
</comment>
<feature type="domain" description="GTPase-associated protein 1 N-terminal" evidence="1">
    <location>
        <begin position="1"/>
        <end position="119"/>
    </location>
</feature>
<dbReference type="InterPro" id="IPR045402">
    <property type="entry name" value="GAP1-N2"/>
</dbReference>
<feature type="domain" description="GTPase-associated protein 1 middle" evidence="2">
    <location>
        <begin position="162"/>
        <end position="263"/>
    </location>
</feature>
<reference evidence="3 4" key="1">
    <citation type="submission" date="2018-11" db="EMBL/GenBank/DDBJ databases">
        <title>Genome sequencing and assembly of Clostridium tagluense strain A121.</title>
        <authorList>
            <person name="Murakami T."/>
            <person name="Segawa T."/>
            <person name="Shcherbakova V.A."/>
            <person name="Mori H."/>
            <person name="Yoshimura Y."/>
        </authorList>
    </citation>
    <scope>NUCLEOTIDE SEQUENCE [LARGE SCALE GENOMIC DNA]</scope>
    <source>
        <strain evidence="3 4">A121</strain>
    </source>
</reference>
<name>A0A401UL85_9CLOT</name>
<dbReference type="InterPro" id="IPR045401">
    <property type="entry name" value="GAP1-M"/>
</dbReference>
<dbReference type="OrthoDB" id="2931061at2"/>
<proteinExistence type="predicted"/>
<evidence type="ECO:0000313" key="3">
    <source>
        <dbReference type="EMBL" id="GCD10308.1"/>
    </source>
</evidence>
<sequence>MIQQHYYTREKKGLFSDTPGYDTISKSKGLKDKLIKEVLHNYCFYEAPFELIEEEDLNKYPQALMCFNIPPREMVIGCSSFAGKDYTGQRNRYFTHNYVVSQVEKEFYIRNPERIFHAEFKMPIFELHGGDNKRGETFLDELTDIPMDKQSHEFFKRDKFFKELGIQEIMYKKLLSACFDSVLNNRKIYIVLKVPAQQLSKYSKQLMEYIYIGLPYLVRRNFGFITYAKDSKIKEFINLQFVAKGGVRKADVAQSLAYVFDFQEEEHLNVMKLKNENDYLNFIWNNLDKPQVLNEFFEKVDKYIKENQQGQGLSLEEYNGIFTASVQENLKHKVIKSEESNIVQIEKIKIQEPKGKEIDMNILEDIDISKISKRQIKSFIMEEKYKKNDTYMIVYYLQRILASKVDREISFNERNICELSLEKLTEGYEVSPILLKVKERIQYFYEKEISRETFRKIMVGFIECNFHNTLDYISEKEDAFSKGVYINYNFKQLFNYLLSHGGTAKARDYILWAVNDFSKLKEKELSFSFFEALKSYIENKDNDFFKDKNFRRQILQSDNESIIGSIKDLELDMCGGIKKIILRLKR</sequence>
<dbReference type="AlphaFoldDB" id="A0A401UL85"/>
<protein>
    <submittedName>
        <fullName evidence="3">Uncharacterized protein</fullName>
    </submittedName>
</protein>
<dbReference type="EMBL" id="BHYK01000009">
    <property type="protein sequence ID" value="GCD10308.1"/>
    <property type="molecule type" value="Genomic_DNA"/>
</dbReference>
<dbReference type="RefSeq" id="WP_125000699.1">
    <property type="nucleotide sequence ID" value="NZ_BHYK01000009.1"/>
</dbReference>
<dbReference type="Pfam" id="PF20013">
    <property type="entry name" value="GAP1-N2"/>
    <property type="match status" value="1"/>
</dbReference>
<gene>
    <name evidence="3" type="ORF">Ctaglu_19310</name>
</gene>
<evidence type="ECO:0000259" key="2">
    <source>
        <dbReference type="Pfam" id="PF20014"/>
    </source>
</evidence>